<keyword evidence="4" id="KW-1185">Reference proteome</keyword>
<dbReference type="AlphaFoldDB" id="M7MYH3"/>
<evidence type="ECO:0000313" key="3">
    <source>
        <dbReference type="EMBL" id="EMQ99995.1"/>
    </source>
</evidence>
<comment type="caution">
    <text evidence="3">The sequence shown here is derived from an EMBL/GenBank/DDBJ whole genome shotgun (WGS) entry which is preliminary data.</text>
</comment>
<dbReference type="InterPro" id="IPR024473">
    <property type="entry name" value="Transposases_IS4_N"/>
</dbReference>
<name>M7MYH3_9MICC</name>
<feature type="region of interest" description="Disordered" evidence="1">
    <location>
        <begin position="1"/>
        <end position="33"/>
    </location>
</feature>
<gene>
    <name evidence="3" type="ORF">ADIAG_01104</name>
</gene>
<feature type="domain" description="Transposase IS4 N-terminal" evidence="2">
    <location>
        <begin position="34"/>
        <end position="69"/>
    </location>
</feature>
<proteinExistence type="predicted"/>
<dbReference type="Pfam" id="PF13006">
    <property type="entry name" value="Nterm_IS4"/>
    <property type="match status" value="1"/>
</dbReference>
<protein>
    <recommendedName>
        <fullName evidence="2">Transposase IS4 N-terminal domain-containing protein</fullName>
    </recommendedName>
</protein>
<dbReference type="Proteomes" id="UP000012015">
    <property type="component" value="Unassembled WGS sequence"/>
</dbReference>
<dbReference type="EMBL" id="AOCK01000002">
    <property type="protein sequence ID" value="EMQ99995.1"/>
    <property type="molecule type" value="Genomic_DNA"/>
</dbReference>
<accession>M7MYH3</accession>
<organism evidence="3 4">
    <name type="scientific">Paeniglutamicibacter gangotriensis Lz1y</name>
    <dbReference type="NCBI Taxonomy" id="1276920"/>
    <lineage>
        <taxon>Bacteria</taxon>
        <taxon>Bacillati</taxon>
        <taxon>Actinomycetota</taxon>
        <taxon>Actinomycetes</taxon>
        <taxon>Micrococcales</taxon>
        <taxon>Micrococcaceae</taxon>
        <taxon>Paeniglutamicibacter</taxon>
    </lineage>
</organism>
<sequence length="75" mass="7915">MPSSHFPAPAGQPGTPGTGSPAADRGHDTPVWAPAHLGALTEHLPAGLVDKALEATGTRERRIRKLPCRHEAVRH</sequence>
<dbReference type="RefSeq" id="WP_007270302.1">
    <property type="nucleotide sequence ID" value="NZ_AOCK01000002.1"/>
</dbReference>
<reference evidence="3 4" key="1">
    <citation type="journal article" date="2013" name="Genome Announc.">
        <title>Draft Genome Sequence of Arthrobacter gangotriensis Strain Lz1yT, Isolated from a Penguin Rookery Soil Sample Collected in Antarctica, near the Indian Station Dakshin Gangotri.</title>
        <authorList>
            <person name="Shivaji S."/>
            <person name="Ara S."/>
            <person name="Bandi S."/>
            <person name="Singh A."/>
            <person name="Kumar Pinnaka A."/>
        </authorList>
    </citation>
    <scope>NUCLEOTIDE SEQUENCE [LARGE SCALE GENOMIC DNA]</scope>
    <source>
        <strain evidence="3 4">Lz1y</strain>
    </source>
</reference>
<feature type="compositionally biased region" description="Low complexity" evidence="1">
    <location>
        <begin position="7"/>
        <end position="23"/>
    </location>
</feature>
<evidence type="ECO:0000259" key="2">
    <source>
        <dbReference type="Pfam" id="PF13006"/>
    </source>
</evidence>
<evidence type="ECO:0000313" key="4">
    <source>
        <dbReference type="Proteomes" id="UP000012015"/>
    </source>
</evidence>
<evidence type="ECO:0000256" key="1">
    <source>
        <dbReference type="SAM" id="MobiDB-lite"/>
    </source>
</evidence>